<feature type="region of interest" description="Disordered" evidence="1">
    <location>
        <begin position="431"/>
        <end position="450"/>
    </location>
</feature>
<reference evidence="2" key="1">
    <citation type="journal article" date="2020" name="Nature">
        <title>Giant virus diversity and host interactions through global metagenomics.</title>
        <authorList>
            <person name="Schulz F."/>
            <person name="Roux S."/>
            <person name="Paez-Espino D."/>
            <person name="Jungbluth S."/>
            <person name="Walsh D.A."/>
            <person name="Denef V.J."/>
            <person name="McMahon K.D."/>
            <person name="Konstantinidis K.T."/>
            <person name="Eloe-Fadrosh E.A."/>
            <person name="Kyrpides N.C."/>
            <person name="Woyke T."/>
        </authorList>
    </citation>
    <scope>NUCLEOTIDE SEQUENCE</scope>
    <source>
        <strain evidence="2">GVMAG-M-3300027769-26</strain>
    </source>
</reference>
<proteinExistence type="predicted"/>
<sequence length="795" mass="92947">MASVSKKGQEINNSLDTLYQVNNGEKIISWLDMLKTYNSTDGKIPGLLNSSKIQINTANKDGVYNLILLWIKKNMDKFTSYDFTGIPNKDFLFADKSTAAPRASRATKQTKLKTIEDIESWRSNPEIHPFNGTPMPPNSSEYLKIYQEAYKILKKNKINIADFQDKLPKNHLLFGDMDLLYYMNISKKTKVFIKIYEKNKRELYAGELFAEHIASIIDKPTILEQELALIKSCFRGDYMKNAFEKYNKMLLSSFFTKHYVGVFSYPNRMRDLEESSMYNASDKETYWFIQLLENNRLNNGEVIIEYLQKEYRSSINNWMEDALNIYNSYKRVYKDIDDCFNPTTGIIENPDNKQYLPINDPLDAYFEEFEKKLEKIRNPKYSKLIDLTTFKPKVNPFFLNNAQYTDFKKVKDAYDIDRKIYEVKQELYEKTGKNGSSPKPPAKPVVVLPNGKNHTIGRELDPLHIKDEVIKSFKRDYKKALPTIEEYNAIKNMSYLELKKRVTANSPSSSVKQLIRDNELLAMTKEQIANDVLYDYSGLADKCSESIDILTNEELDDENYPLSKLQLMVRMKVYTPDRQRYRTECIYAPKLYNYLIKCINAKEPFINPVTKAKYTQENIEELMKVMRIIDPSLEVPVFVKHMNDTKLKVEYKELTKTYQNLDASFGATNTIRYYKMYLSRVIGGVEYSVYNICTFPADIEADGEFATGSADLNSYTMIVNMYKLFNEGRLLYNYLPPYRIPLTGRPGEYRYIKPAIHFNRYKLSKDWLNDGATTTKTDFINMFKHYAQEVNNYIY</sequence>
<name>A0A6C0LDB0_9ZZZZ</name>
<evidence type="ECO:0000313" key="2">
    <source>
        <dbReference type="EMBL" id="QHU27624.1"/>
    </source>
</evidence>
<dbReference type="AlphaFoldDB" id="A0A6C0LDB0"/>
<accession>A0A6C0LDB0</accession>
<evidence type="ECO:0000256" key="1">
    <source>
        <dbReference type="SAM" id="MobiDB-lite"/>
    </source>
</evidence>
<protein>
    <submittedName>
        <fullName evidence="2">Uncharacterized protein</fullName>
    </submittedName>
</protein>
<organism evidence="2">
    <name type="scientific">viral metagenome</name>
    <dbReference type="NCBI Taxonomy" id="1070528"/>
    <lineage>
        <taxon>unclassified sequences</taxon>
        <taxon>metagenomes</taxon>
        <taxon>organismal metagenomes</taxon>
    </lineage>
</organism>
<dbReference type="EMBL" id="MN740459">
    <property type="protein sequence ID" value="QHU27624.1"/>
    <property type="molecule type" value="Genomic_DNA"/>
</dbReference>